<dbReference type="InterPro" id="IPR003593">
    <property type="entry name" value="AAA+_ATPase"/>
</dbReference>
<comment type="caution">
    <text evidence="6">The sequence shown here is derived from an EMBL/GenBank/DDBJ whole genome shotgun (WGS) entry which is preliminary data.</text>
</comment>
<evidence type="ECO:0000256" key="4">
    <source>
        <dbReference type="SAM" id="MobiDB-lite"/>
    </source>
</evidence>
<keyword evidence="2" id="KW-0547">Nucleotide-binding</keyword>
<dbReference type="SMART" id="SM00382">
    <property type="entry name" value="AAA"/>
    <property type="match status" value="1"/>
</dbReference>
<evidence type="ECO:0000259" key="5">
    <source>
        <dbReference type="PROSITE" id="PS50893"/>
    </source>
</evidence>
<dbReference type="InterPro" id="IPR015854">
    <property type="entry name" value="ABC_transpr_LolD-like"/>
</dbReference>
<keyword evidence="7" id="KW-1185">Reference proteome</keyword>
<evidence type="ECO:0000256" key="1">
    <source>
        <dbReference type="ARBA" id="ARBA00005417"/>
    </source>
</evidence>
<gene>
    <name evidence="6" type="ORF">EYR15_15685</name>
</gene>
<dbReference type="RefSeq" id="WP_131004515.1">
    <property type="nucleotide sequence ID" value="NZ_JBHSZR010000006.1"/>
</dbReference>
<dbReference type="AlphaFoldDB" id="A0A4Q9G9P1"/>
<dbReference type="GO" id="GO:0005886">
    <property type="term" value="C:plasma membrane"/>
    <property type="evidence" value="ECO:0007669"/>
    <property type="project" value="TreeGrafter"/>
</dbReference>
<dbReference type="Gene3D" id="3.40.50.300">
    <property type="entry name" value="P-loop containing nucleotide triphosphate hydrolases"/>
    <property type="match status" value="1"/>
</dbReference>
<feature type="region of interest" description="Disordered" evidence="4">
    <location>
        <begin position="1"/>
        <end position="27"/>
    </location>
</feature>
<feature type="domain" description="ABC transporter" evidence="5">
    <location>
        <begin position="34"/>
        <end position="248"/>
    </location>
</feature>
<dbReference type="PANTHER" id="PTHR24220">
    <property type="entry name" value="IMPORT ATP-BINDING PROTEIN"/>
    <property type="match status" value="1"/>
</dbReference>
<proteinExistence type="inferred from homology"/>
<organism evidence="6 7">
    <name type="scientific">Hansschlegelia quercus</name>
    <dbReference type="NCBI Taxonomy" id="2528245"/>
    <lineage>
        <taxon>Bacteria</taxon>
        <taxon>Pseudomonadati</taxon>
        <taxon>Pseudomonadota</taxon>
        <taxon>Alphaproteobacteria</taxon>
        <taxon>Hyphomicrobiales</taxon>
        <taxon>Methylopilaceae</taxon>
        <taxon>Hansschlegelia</taxon>
    </lineage>
</organism>
<reference evidence="6 7" key="1">
    <citation type="submission" date="2019-02" db="EMBL/GenBank/DDBJ databases">
        <title>Hansschlegelia quercus sp. nov., a novel methylotrophic bacterium from buds of oak (Quercus robur L.).</title>
        <authorList>
            <person name="Agafonova N.V."/>
            <person name="Kaparullina E.N."/>
            <person name="Grouzdev D.S."/>
            <person name="Doronina N.V."/>
        </authorList>
    </citation>
    <scope>NUCLEOTIDE SEQUENCE [LARGE SCALE GENOMIC DNA]</scope>
    <source>
        <strain evidence="6 7">Dub</strain>
    </source>
</reference>
<evidence type="ECO:0000313" key="7">
    <source>
        <dbReference type="Proteomes" id="UP000291613"/>
    </source>
</evidence>
<dbReference type="OrthoDB" id="9802264at2"/>
<protein>
    <submittedName>
        <fullName evidence="6">ATP-binding cassette domain-containing protein</fullName>
    </submittedName>
</protein>
<dbReference type="PANTHER" id="PTHR24220:SF685">
    <property type="entry name" value="ABC TRANSPORTER RELATED"/>
    <property type="match status" value="1"/>
</dbReference>
<evidence type="ECO:0000256" key="3">
    <source>
        <dbReference type="ARBA" id="ARBA00022840"/>
    </source>
</evidence>
<sequence>MRGEKTLVSRDGPHAEEPRREPGRLEARTPAPLIHLKNATAGYGGRAALRGIDLTIYAGERVALMGRSGAGKSTLVNLIHRELGGQVALAPQASALVDALSVFHNVYMGRLDRRSTLRNLWTLVRPAQADVAAVRETLALVELEAELFSKAGALSGGQRQRVSVARALYDGRPVIVADEPVSALDRRQGAAILARIAERSETTILVLHDAPLALDHVDRIVVLDDGRIVLDQPSRALSAADLAPFFEA</sequence>
<dbReference type="PROSITE" id="PS50893">
    <property type="entry name" value="ABC_TRANSPORTER_2"/>
    <property type="match status" value="1"/>
</dbReference>
<dbReference type="Pfam" id="PF00005">
    <property type="entry name" value="ABC_tran"/>
    <property type="match status" value="1"/>
</dbReference>
<comment type="similarity">
    <text evidence="1">Belongs to the ABC transporter superfamily.</text>
</comment>
<dbReference type="EMBL" id="SIUB01000010">
    <property type="protein sequence ID" value="TBN47597.1"/>
    <property type="molecule type" value="Genomic_DNA"/>
</dbReference>
<dbReference type="InterPro" id="IPR027417">
    <property type="entry name" value="P-loop_NTPase"/>
</dbReference>
<evidence type="ECO:0000313" key="6">
    <source>
        <dbReference type="EMBL" id="TBN47597.1"/>
    </source>
</evidence>
<evidence type="ECO:0000256" key="2">
    <source>
        <dbReference type="ARBA" id="ARBA00022741"/>
    </source>
</evidence>
<dbReference type="PROSITE" id="PS00211">
    <property type="entry name" value="ABC_TRANSPORTER_1"/>
    <property type="match status" value="1"/>
</dbReference>
<dbReference type="Proteomes" id="UP000291613">
    <property type="component" value="Unassembled WGS sequence"/>
</dbReference>
<accession>A0A4Q9G9P1</accession>
<keyword evidence="3 6" id="KW-0067">ATP-binding</keyword>
<name>A0A4Q9G9P1_9HYPH</name>
<dbReference type="SUPFAM" id="SSF52540">
    <property type="entry name" value="P-loop containing nucleoside triphosphate hydrolases"/>
    <property type="match status" value="1"/>
</dbReference>
<dbReference type="GO" id="GO:0022857">
    <property type="term" value="F:transmembrane transporter activity"/>
    <property type="evidence" value="ECO:0007669"/>
    <property type="project" value="TreeGrafter"/>
</dbReference>
<dbReference type="InterPro" id="IPR017871">
    <property type="entry name" value="ABC_transporter-like_CS"/>
</dbReference>
<dbReference type="GO" id="GO:0016887">
    <property type="term" value="F:ATP hydrolysis activity"/>
    <property type="evidence" value="ECO:0007669"/>
    <property type="project" value="InterPro"/>
</dbReference>
<dbReference type="GO" id="GO:0005524">
    <property type="term" value="F:ATP binding"/>
    <property type="evidence" value="ECO:0007669"/>
    <property type="project" value="UniProtKB-KW"/>
</dbReference>
<dbReference type="InterPro" id="IPR003439">
    <property type="entry name" value="ABC_transporter-like_ATP-bd"/>
</dbReference>